<dbReference type="HOGENOM" id="CLU_069054_5_3_5"/>
<dbReference type="InterPro" id="IPR000361">
    <property type="entry name" value="ATAP_core_dom"/>
</dbReference>
<evidence type="ECO:0000259" key="1">
    <source>
        <dbReference type="Pfam" id="PF01521"/>
    </source>
</evidence>
<sequence>MADITLTARAAKRINEIMGAEPAGSSLRISVNGGGCSGFSYAFDIARTREAQDVAIERDGATVIVDPISMEYMNGSTIDFVNDLIGQSFKIENPLATASCGCGTSFSL</sequence>
<gene>
    <name evidence="2" type="ORF">MOC_3135</name>
</gene>
<dbReference type="GO" id="GO:0051537">
    <property type="term" value="F:2 iron, 2 sulfur cluster binding"/>
    <property type="evidence" value="ECO:0007669"/>
    <property type="project" value="TreeGrafter"/>
</dbReference>
<dbReference type="PANTHER" id="PTHR43011:SF1">
    <property type="entry name" value="IRON-SULFUR CLUSTER ASSEMBLY 2 HOMOLOG, MITOCHONDRIAL"/>
    <property type="match status" value="1"/>
</dbReference>
<dbReference type="GO" id="GO:0016226">
    <property type="term" value="P:iron-sulfur cluster assembly"/>
    <property type="evidence" value="ECO:0007669"/>
    <property type="project" value="InterPro"/>
</dbReference>
<protein>
    <submittedName>
        <fullName evidence="2">Iron-sulfur cluster assembly accessory protein</fullName>
    </submittedName>
</protein>
<dbReference type="InterPro" id="IPR016092">
    <property type="entry name" value="ATAP"/>
</dbReference>
<dbReference type="NCBIfam" id="TIGR00049">
    <property type="entry name" value="iron-sulfur cluster assembly accessory protein"/>
    <property type="match status" value="1"/>
</dbReference>
<organism evidence="2 3">
    <name type="scientific">Methylobacterium oryzae CBMB20</name>
    <dbReference type="NCBI Taxonomy" id="693986"/>
    <lineage>
        <taxon>Bacteria</taxon>
        <taxon>Pseudomonadati</taxon>
        <taxon>Pseudomonadota</taxon>
        <taxon>Alphaproteobacteria</taxon>
        <taxon>Hyphomicrobiales</taxon>
        <taxon>Methylobacteriaceae</taxon>
        <taxon>Methylobacterium</taxon>
    </lineage>
</organism>
<dbReference type="SUPFAM" id="SSF89360">
    <property type="entry name" value="HesB-like domain"/>
    <property type="match status" value="1"/>
</dbReference>
<evidence type="ECO:0000313" key="3">
    <source>
        <dbReference type="Proteomes" id="UP000029492"/>
    </source>
</evidence>
<dbReference type="eggNOG" id="COG0316">
    <property type="taxonomic scope" value="Bacteria"/>
</dbReference>
<evidence type="ECO:0000313" key="2">
    <source>
        <dbReference type="EMBL" id="AIQ90890.1"/>
    </source>
</evidence>
<dbReference type="Proteomes" id="UP000029492">
    <property type="component" value="Chromosome"/>
</dbReference>
<keyword evidence="3" id="KW-1185">Reference proteome</keyword>
<dbReference type="STRING" id="693986.MOC_3135"/>
<reference evidence="2 3" key="1">
    <citation type="journal article" date="2014" name="PLoS ONE">
        <title>Genome Information of Methylobacterium oryzae, a Plant-Probiotic Methylotroph in the Phyllosphere.</title>
        <authorList>
            <person name="Kwak M.J."/>
            <person name="Jeong H."/>
            <person name="Madhaiyan M."/>
            <person name="Lee Y."/>
            <person name="Sa T.M."/>
            <person name="Oh T.K."/>
            <person name="Kim J.F."/>
        </authorList>
    </citation>
    <scope>NUCLEOTIDE SEQUENCE [LARGE SCALE GENOMIC DNA]</scope>
    <source>
        <strain evidence="2 3">CBMB20</strain>
    </source>
</reference>
<dbReference type="Pfam" id="PF01521">
    <property type="entry name" value="Fe-S_biosyn"/>
    <property type="match status" value="1"/>
</dbReference>
<dbReference type="AlphaFoldDB" id="A0A089NWI5"/>
<feature type="domain" description="Core" evidence="1">
    <location>
        <begin position="3"/>
        <end position="103"/>
    </location>
</feature>
<dbReference type="PANTHER" id="PTHR43011">
    <property type="entry name" value="IRON-SULFUR CLUSTER ASSEMBLY 2 HOMOLOG, MITOCHONDRIAL"/>
    <property type="match status" value="1"/>
</dbReference>
<dbReference type="GO" id="GO:0051539">
    <property type="term" value="F:4 iron, 4 sulfur cluster binding"/>
    <property type="evidence" value="ECO:0007669"/>
    <property type="project" value="TreeGrafter"/>
</dbReference>
<dbReference type="Gene3D" id="2.60.300.12">
    <property type="entry name" value="HesB-like domain"/>
    <property type="match status" value="1"/>
</dbReference>
<dbReference type="GeneID" id="96602964"/>
<dbReference type="InterPro" id="IPR035903">
    <property type="entry name" value="HesB-like_dom_sf"/>
</dbReference>
<dbReference type="KEGG" id="mor:MOC_3135"/>
<dbReference type="GO" id="GO:0005506">
    <property type="term" value="F:iron ion binding"/>
    <property type="evidence" value="ECO:0007669"/>
    <property type="project" value="TreeGrafter"/>
</dbReference>
<dbReference type="EMBL" id="CP003811">
    <property type="protein sequence ID" value="AIQ90890.1"/>
    <property type="molecule type" value="Genomic_DNA"/>
</dbReference>
<dbReference type="RefSeq" id="WP_043349135.1">
    <property type="nucleotide sequence ID" value="NZ_CP003811.1"/>
</dbReference>
<accession>A0A089NWI5</accession>
<proteinExistence type="predicted"/>
<name>A0A089NWI5_9HYPH</name>